<gene>
    <name evidence="2" type="ORF">N7493_002581</name>
</gene>
<dbReference type="PANTHER" id="PTHR40788:SF2">
    <property type="entry name" value="CLR5 DOMAIN-CONTAINING PROTEIN"/>
    <property type="match status" value="1"/>
</dbReference>
<evidence type="ECO:0000313" key="2">
    <source>
        <dbReference type="EMBL" id="KAJ5733795.1"/>
    </source>
</evidence>
<evidence type="ECO:0000313" key="3">
    <source>
        <dbReference type="Proteomes" id="UP001215712"/>
    </source>
</evidence>
<organism evidence="2 3">
    <name type="scientific">Penicillium malachiteum</name>
    <dbReference type="NCBI Taxonomy" id="1324776"/>
    <lineage>
        <taxon>Eukaryota</taxon>
        <taxon>Fungi</taxon>
        <taxon>Dikarya</taxon>
        <taxon>Ascomycota</taxon>
        <taxon>Pezizomycotina</taxon>
        <taxon>Eurotiomycetes</taxon>
        <taxon>Eurotiomycetidae</taxon>
        <taxon>Eurotiales</taxon>
        <taxon>Aspergillaceae</taxon>
        <taxon>Penicillium</taxon>
    </lineage>
</organism>
<reference evidence="2" key="1">
    <citation type="journal article" date="2023" name="IMA Fungus">
        <title>Comparative genomic study of the Penicillium genus elucidates a diverse pangenome and 15 lateral gene transfer events.</title>
        <authorList>
            <person name="Petersen C."/>
            <person name="Sorensen T."/>
            <person name="Nielsen M.R."/>
            <person name="Sondergaard T.E."/>
            <person name="Sorensen J.L."/>
            <person name="Fitzpatrick D.A."/>
            <person name="Frisvad J.C."/>
            <person name="Nielsen K.L."/>
        </authorList>
    </citation>
    <scope>NUCLEOTIDE SEQUENCE</scope>
    <source>
        <strain evidence="2">IBT 17514</strain>
    </source>
</reference>
<feature type="compositionally biased region" description="Basic and acidic residues" evidence="1">
    <location>
        <begin position="764"/>
        <end position="773"/>
    </location>
</feature>
<dbReference type="AlphaFoldDB" id="A0AAD6MZ48"/>
<sequence length="924" mass="106741">MERGAPTILGVADKLVYNAIEFPKERIEELNRVLPWLWKYLGDSLDHSTAPAVETSRRRKRLAVTLFLTEKTFNWAKFCESMDFDQAEIPFFFPTIEDLERERSLKAEEIFKSYHRLRKIMMHYENDIAKRFLKRNEQKRRHVIQQAWNDSIRSDEAAERGRLAKEHFENFKALSYRNIREKSRKVKGEALYYTWLLPSCVNLHDLASKNPAVLQMLLHSRSHHAPDIFSIVDEAQITDGNWVEGYGPFMPYKKDFGMEFLNKKTPEDYGKLVPYDDVIVTREGFGCGHGMLLLDAQRRLYAFLLTICLNVVQIDLETLDALPENPAQPVQVEPEHIASGLDDLLSFRYPGRLQDIDESIELLQARRDLAVSHLKALRSQPDYFGTCMNEVYNHAPEHLERADGSAPPDRNTRELLKRSAMMVVANAFSNLLTWDKLLAQFTTLSALLRKWEQAFADNSMGQGLPRELCEAISFCDAVLDIEWGMLHGAVIHTATGAPKTRERSWIRPWIGSETQLRMVPKRYPDWREHDGSNWVASFKEGSFGDGTPAARITKALNWCILHHNRDPFQSQPLLELDRDFLTTEGQLLKEYATRYTLETISDLAVVCMCQMAFMRFHPWISIFRWGWDRDSEGLQISKPNHLTFFGHHRGILRNEMMLILPKMKSLDQLAACADGKNFDYPIHHFPHRNTKKLTDTLQTAERALDNFWNELSSTDSELGAFREDIEAITGDNIPGLWPELDEDQFRTPDWVEPSPQAQAASNKRTHDEIEDSKPTVSTLPIRPKEEEPEPKPKRQKTKTKGVTNYPQEEQAEELPAEEEIVKFTVPEREYKILDLLFWTPNQRPSGRELQFTDFVSLMTTMKFTASRGGGSATRFDPPEVFEKLGSIVFHAPHPEHSWSFAIARAIGSRLRDRYGLSRENFVKK</sequence>
<comment type="caution">
    <text evidence="2">The sequence shown here is derived from an EMBL/GenBank/DDBJ whole genome shotgun (WGS) entry which is preliminary data.</text>
</comment>
<reference evidence="2" key="2">
    <citation type="submission" date="2023-01" db="EMBL/GenBank/DDBJ databases">
        <authorList>
            <person name="Petersen C."/>
        </authorList>
    </citation>
    <scope>NUCLEOTIDE SEQUENCE</scope>
    <source>
        <strain evidence="2">IBT 17514</strain>
    </source>
</reference>
<keyword evidence="3" id="KW-1185">Reference proteome</keyword>
<name>A0AAD6MZ48_9EURO</name>
<dbReference type="EMBL" id="JAQJAN010000003">
    <property type="protein sequence ID" value="KAJ5733795.1"/>
    <property type="molecule type" value="Genomic_DNA"/>
</dbReference>
<proteinExistence type="predicted"/>
<feature type="region of interest" description="Disordered" evidence="1">
    <location>
        <begin position="746"/>
        <end position="813"/>
    </location>
</feature>
<dbReference type="PANTHER" id="PTHR40788">
    <property type="entry name" value="CLR5 DOMAIN-CONTAINING PROTEIN-RELATED"/>
    <property type="match status" value="1"/>
</dbReference>
<feature type="compositionally biased region" description="Basic and acidic residues" evidence="1">
    <location>
        <begin position="782"/>
        <end position="792"/>
    </location>
</feature>
<protein>
    <submittedName>
        <fullName evidence="2">Uncharacterized protein</fullName>
    </submittedName>
</protein>
<accession>A0AAD6MZ48</accession>
<dbReference type="Proteomes" id="UP001215712">
    <property type="component" value="Unassembled WGS sequence"/>
</dbReference>
<evidence type="ECO:0000256" key="1">
    <source>
        <dbReference type="SAM" id="MobiDB-lite"/>
    </source>
</evidence>